<accession>A0ABX7BF09</accession>
<reference evidence="2" key="1">
    <citation type="submission" date="2021-02" db="EMBL/GenBank/DDBJ databases">
        <title>Skermanella TT6 skin isolate.</title>
        <authorList>
            <person name="Lee K."/>
            <person name="Ganzorig M."/>
        </authorList>
    </citation>
    <scope>NUCLEOTIDE SEQUENCE</scope>
    <source>
        <strain evidence="2">TT6</strain>
    </source>
</reference>
<evidence type="ECO:0000313" key="3">
    <source>
        <dbReference type="Proteomes" id="UP000595197"/>
    </source>
</evidence>
<dbReference type="EMBL" id="CP067421">
    <property type="protein sequence ID" value="QQP92787.1"/>
    <property type="molecule type" value="Genomic_DNA"/>
</dbReference>
<protein>
    <submittedName>
        <fullName evidence="2">Uncharacterized protein</fullName>
    </submittedName>
</protein>
<keyword evidence="2" id="KW-0614">Plasmid</keyword>
<dbReference type="RefSeq" id="WP_201081963.1">
    <property type="nucleotide sequence ID" value="NZ_CP067421.1"/>
</dbReference>
<evidence type="ECO:0000256" key="1">
    <source>
        <dbReference type="SAM" id="MobiDB-lite"/>
    </source>
</evidence>
<organism evidence="2 3">
    <name type="scientific">Skermanella cutis</name>
    <dbReference type="NCBI Taxonomy" id="2775420"/>
    <lineage>
        <taxon>Bacteria</taxon>
        <taxon>Pseudomonadati</taxon>
        <taxon>Pseudomonadota</taxon>
        <taxon>Alphaproteobacteria</taxon>
        <taxon>Rhodospirillales</taxon>
        <taxon>Azospirillaceae</taxon>
        <taxon>Skermanella</taxon>
    </lineage>
</organism>
<proteinExistence type="predicted"/>
<dbReference type="Proteomes" id="UP000595197">
    <property type="component" value="Plasmid pTT6-1"/>
</dbReference>
<feature type="region of interest" description="Disordered" evidence="1">
    <location>
        <begin position="41"/>
        <end position="69"/>
    </location>
</feature>
<evidence type="ECO:0000313" key="2">
    <source>
        <dbReference type="EMBL" id="QQP92787.1"/>
    </source>
</evidence>
<sequence length="69" mass="7757">MAARGAKYCFFKHLRTITAYLVFPSWQALLEAIADPRAKPLLSARPGRPRPSTLSTLHFTGRKSSQNQK</sequence>
<geneLocation type="plasmid" evidence="2 3">
    <name>pTT6-1</name>
</geneLocation>
<feature type="compositionally biased region" description="Polar residues" evidence="1">
    <location>
        <begin position="52"/>
        <end position="69"/>
    </location>
</feature>
<gene>
    <name evidence="2" type="ORF">IGS68_30530</name>
</gene>
<name>A0ABX7BF09_9PROT</name>
<keyword evidence="3" id="KW-1185">Reference proteome</keyword>